<organism evidence="2 3">
    <name type="scientific">Deinococcus rubellus</name>
    <dbReference type="NCBI Taxonomy" id="1889240"/>
    <lineage>
        <taxon>Bacteria</taxon>
        <taxon>Thermotogati</taxon>
        <taxon>Deinococcota</taxon>
        <taxon>Deinococci</taxon>
        <taxon>Deinococcales</taxon>
        <taxon>Deinococcaceae</taxon>
        <taxon>Deinococcus</taxon>
    </lineage>
</organism>
<keyword evidence="1" id="KW-0812">Transmembrane</keyword>
<proteinExistence type="predicted"/>
<sequence>MTVPTPSTSPAKPPRKKAGVPKTVWDLLFTLIIPIAILSPNILGSGISISEQVFGGGVTGNVRAYLLAALIPVVYVLADLAINRTVSGIALLGGVVALVRGALAFWYVDGGPLFAFKDSVPSLLFGLLALGSLLTKTPIFRVVLDASTLTESPENRAATQKALHDTQVNGAVRAATVSYGLVELVSSVINYFVNLHLVVGKFGSDSFNAQVAQANAVMRIPGLVLSLIGVGVGIWLIQVAVKKRYGKEADIFSPEKLARLQEAGAE</sequence>
<evidence type="ECO:0000256" key="1">
    <source>
        <dbReference type="SAM" id="Phobius"/>
    </source>
</evidence>
<evidence type="ECO:0000313" key="2">
    <source>
        <dbReference type="EMBL" id="UWX63453.1"/>
    </source>
</evidence>
<name>A0ABY5YEJ2_9DEIO</name>
<feature type="transmembrane region" description="Helical" evidence="1">
    <location>
        <begin position="114"/>
        <end position="134"/>
    </location>
</feature>
<gene>
    <name evidence="2" type="ORF">N0D28_11955</name>
</gene>
<keyword evidence="1" id="KW-1133">Transmembrane helix</keyword>
<dbReference type="RefSeq" id="WP_260559741.1">
    <property type="nucleotide sequence ID" value="NZ_BAABEC010000172.1"/>
</dbReference>
<feature type="transmembrane region" description="Helical" evidence="1">
    <location>
        <begin position="177"/>
        <end position="197"/>
    </location>
</feature>
<reference evidence="2" key="1">
    <citation type="submission" date="2022-09" db="EMBL/GenBank/DDBJ databases">
        <title>genome sequence of Deinococcus rubellus.</title>
        <authorList>
            <person name="Srinivasan S."/>
        </authorList>
    </citation>
    <scope>NUCLEOTIDE SEQUENCE</scope>
    <source>
        <strain evidence="2">Ant6</strain>
    </source>
</reference>
<feature type="transmembrane region" description="Helical" evidence="1">
    <location>
        <begin position="24"/>
        <end position="44"/>
    </location>
</feature>
<protein>
    <recommendedName>
        <fullName evidence="4">MFS transporter</fullName>
    </recommendedName>
</protein>
<dbReference type="NCBIfam" id="NF041646">
    <property type="entry name" value="VC0807_fam"/>
    <property type="match status" value="1"/>
</dbReference>
<feature type="transmembrane region" description="Helical" evidence="1">
    <location>
        <begin position="217"/>
        <end position="237"/>
    </location>
</feature>
<feature type="transmembrane region" description="Helical" evidence="1">
    <location>
        <begin position="89"/>
        <end position="108"/>
    </location>
</feature>
<evidence type="ECO:0008006" key="4">
    <source>
        <dbReference type="Google" id="ProtNLM"/>
    </source>
</evidence>
<keyword evidence="3" id="KW-1185">Reference proteome</keyword>
<feature type="transmembrane region" description="Helical" evidence="1">
    <location>
        <begin position="64"/>
        <end position="82"/>
    </location>
</feature>
<keyword evidence="1" id="KW-0472">Membrane</keyword>
<accession>A0ABY5YEJ2</accession>
<dbReference type="EMBL" id="CP104213">
    <property type="protein sequence ID" value="UWX63453.1"/>
    <property type="molecule type" value="Genomic_DNA"/>
</dbReference>
<evidence type="ECO:0000313" key="3">
    <source>
        <dbReference type="Proteomes" id="UP001060261"/>
    </source>
</evidence>
<dbReference type="Proteomes" id="UP001060261">
    <property type="component" value="Chromosome"/>
</dbReference>